<organism evidence="3 4">
    <name type="scientific">Viridibacillus arvi</name>
    <dbReference type="NCBI Taxonomy" id="263475"/>
    <lineage>
        <taxon>Bacteria</taxon>
        <taxon>Bacillati</taxon>
        <taxon>Bacillota</taxon>
        <taxon>Bacilli</taxon>
        <taxon>Bacillales</taxon>
        <taxon>Caryophanaceae</taxon>
        <taxon>Viridibacillus</taxon>
    </lineage>
</organism>
<reference evidence="4" key="1">
    <citation type="submission" date="2015-08" db="EMBL/GenBank/DDBJ databases">
        <title>Fjat-10028 dsm 16317.</title>
        <authorList>
            <person name="Liu B."/>
            <person name="Wang J."/>
            <person name="Zhu Y."/>
            <person name="Liu G."/>
            <person name="Chen Q."/>
            <person name="Chen Z."/>
            <person name="Lan J."/>
            <person name="Che J."/>
            <person name="Ge C."/>
            <person name="Shi H."/>
            <person name="Pan Z."/>
            <person name="Liu X."/>
        </authorList>
    </citation>
    <scope>NUCLEOTIDE SEQUENCE [LARGE SCALE GENOMIC DNA]</scope>
    <source>
        <strain evidence="4">DSM 16317</strain>
    </source>
</reference>
<evidence type="ECO:0000256" key="2">
    <source>
        <dbReference type="HAMAP-Rule" id="MF_00489"/>
    </source>
</evidence>
<dbReference type="EMBL" id="LILB01000005">
    <property type="protein sequence ID" value="KOO48989.1"/>
    <property type="molecule type" value="Genomic_DNA"/>
</dbReference>
<comment type="similarity">
    <text evidence="1 2">Belongs to the UPF0178 family.</text>
</comment>
<name>A0A0M0LD49_9BACL</name>
<proteinExistence type="inferred from homology"/>
<dbReference type="PANTHER" id="PTHR35146:SF1">
    <property type="entry name" value="UPF0178 PROTEIN YAII"/>
    <property type="match status" value="1"/>
</dbReference>
<keyword evidence="4" id="KW-1185">Reference proteome</keyword>
<evidence type="ECO:0000256" key="1">
    <source>
        <dbReference type="ARBA" id="ARBA00008522"/>
    </source>
</evidence>
<evidence type="ECO:0000313" key="4">
    <source>
        <dbReference type="Proteomes" id="UP000036867"/>
    </source>
</evidence>
<sequence>MTRILIDADGCPVVDLIIKIAKEFQLNVTIFCDTAHQIEREGADTVMVSKGSDAVDFVLVNRLQKGDIVVTQDYGLAAMVLAKSGYAIDQNGRNYTSGNIEQLLYTRHLGQKIRQAGGRTKGPKKRSKEANLEFAEAFRRLCKEILTKS</sequence>
<accession>A0A0M0LD49</accession>
<dbReference type="PANTHER" id="PTHR35146">
    <property type="entry name" value="UPF0178 PROTEIN YAII"/>
    <property type="match status" value="1"/>
</dbReference>
<dbReference type="GeneID" id="301136689"/>
<dbReference type="AlphaFoldDB" id="A0A0M0LD49"/>
<dbReference type="Pfam" id="PF02639">
    <property type="entry name" value="DUF188"/>
    <property type="match status" value="1"/>
</dbReference>
<dbReference type="InterPro" id="IPR003791">
    <property type="entry name" value="UPF0178"/>
</dbReference>
<dbReference type="Proteomes" id="UP000036867">
    <property type="component" value="Unassembled WGS sequence"/>
</dbReference>
<gene>
    <name evidence="3" type="ORF">AMD00_11345</name>
</gene>
<dbReference type="RefSeq" id="WP_053417184.1">
    <property type="nucleotide sequence ID" value="NZ_LILB01000005.1"/>
</dbReference>
<dbReference type="HAMAP" id="MF_00489">
    <property type="entry name" value="UPF0178"/>
    <property type="match status" value="1"/>
</dbReference>
<comment type="caution">
    <text evidence="3">The sequence shown here is derived from an EMBL/GenBank/DDBJ whole genome shotgun (WGS) entry which is preliminary data.</text>
</comment>
<dbReference type="NCBIfam" id="NF001095">
    <property type="entry name" value="PRK00124.1"/>
    <property type="match status" value="1"/>
</dbReference>
<protein>
    <recommendedName>
        <fullName evidence="2">UPF0178 protein AMD00_11345</fullName>
    </recommendedName>
</protein>
<dbReference type="STRING" id="263475.AMD00_11345"/>
<evidence type="ECO:0000313" key="3">
    <source>
        <dbReference type="EMBL" id="KOO48989.1"/>
    </source>
</evidence>
<dbReference type="OrthoDB" id="9798918at2"/>
<dbReference type="PATRIC" id="fig|263475.3.peg.3507"/>